<dbReference type="FunFam" id="1.10.600.10:FF:000007">
    <property type="entry name" value="Isoprene synthase, chloroplastic"/>
    <property type="match status" value="1"/>
</dbReference>
<dbReference type="AlphaFoldDB" id="B9T537"/>
<keyword evidence="4 6" id="KW-0456">Lyase</keyword>
<dbReference type="GO" id="GO:0010333">
    <property type="term" value="F:terpene synthase activity"/>
    <property type="evidence" value="ECO:0000318"/>
    <property type="project" value="GO_Central"/>
</dbReference>
<dbReference type="Proteomes" id="UP000008311">
    <property type="component" value="Unassembled WGS sequence"/>
</dbReference>
<sequence>MDDIYDVYGTLDELQLFTDAVERWDVNAMDQLPEYMKLCFLALHNSINEIGYDVLRKQGLYVIPYLKKAWADLCKSYLVEAKWYYSGYTPTMQEYMDNAWISISAPVILVHAYFLEGSPASNEALKSLKEYPDIIRWSSMILRFANDLGTSSDELKRGDNPKSIQCYMYETGASEAKAREHIQYLIGEAWKKINKERGLADFPFSKTFIEVAANLARMAQCVYQYGDGYGIENGETKDRVLSLLVKPIPIYLFLPFP</sequence>
<dbReference type="eggNOG" id="ENOG502QUH3">
    <property type="taxonomic scope" value="Eukaryota"/>
</dbReference>
<dbReference type="InterPro" id="IPR034741">
    <property type="entry name" value="Terpene_cyclase-like_1_C"/>
</dbReference>
<evidence type="ECO:0000256" key="1">
    <source>
        <dbReference type="ARBA" id="ARBA00006333"/>
    </source>
</evidence>
<evidence type="ECO:0000313" key="7">
    <source>
        <dbReference type="Proteomes" id="UP000008311"/>
    </source>
</evidence>
<evidence type="ECO:0000256" key="4">
    <source>
        <dbReference type="ARBA" id="ARBA00023239"/>
    </source>
</evidence>
<evidence type="ECO:0000313" key="6">
    <source>
        <dbReference type="EMBL" id="EEF29029.1"/>
    </source>
</evidence>
<gene>
    <name evidence="6" type="ORF">RCOM_0766910</name>
</gene>
<dbReference type="SFLD" id="SFLDG01019">
    <property type="entry name" value="Terpene_Cyclase_Like_1_C_Termi"/>
    <property type="match status" value="1"/>
</dbReference>
<dbReference type="InParanoid" id="B9T537"/>
<evidence type="ECO:0000259" key="5">
    <source>
        <dbReference type="Pfam" id="PF03936"/>
    </source>
</evidence>
<dbReference type="EC" id="4.2.3.20" evidence="6"/>
<proteinExistence type="inferred from homology"/>
<dbReference type="Pfam" id="PF03936">
    <property type="entry name" value="Terpene_synth_C"/>
    <property type="match status" value="1"/>
</dbReference>
<organism evidence="6 7">
    <name type="scientific">Ricinus communis</name>
    <name type="common">Castor bean</name>
    <dbReference type="NCBI Taxonomy" id="3988"/>
    <lineage>
        <taxon>Eukaryota</taxon>
        <taxon>Viridiplantae</taxon>
        <taxon>Streptophyta</taxon>
        <taxon>Embryophyta</taxon>
        <taxon>Tracheophyta</taxon>
        <taxon>Spermatophyta</taxon>
        <taxon>Magnoliopsida</taxon>
        <taxon>eudicotyledons</taxon>
        <taxon>Gunneridae</taxon>
        <taxon>Pentapetalae</taxon>
        <taxon>rosids</taxon>
        <taxon>fabids</taxon>
        <taxon>Malpighiales</taxon>
        <taxon>Euphorbiaceae</taxon>
        <taxon>Acalyphoideae</taxon>
        <taxon>Acalypheae</taxon>
        <taxon>Ricinus</taxon>
    </lineage>
</organism>
<dbReference type="GO" id="GO:0034002">
    <property type="term" value="F:(R)-limonene synthase activity"/>
    <property type="evidence" value="ECO:0007669"/>
    <property type="project" value="UniProtKB-EC"/>
</dbReference>
<dbReference type="Gene3D" id="1.10.600.10">
    <property type="entry name" value="Farnesyl Diphosphate Synthase"/>
    <property type="match status" value="1"/>
</dbReference>
<keyword evidence="2" id="KW-0479">Metal-binding</keyword>
<dbReference type="GO" id="GO:0000287">
    <property type="term" value="F:magnesium ion binding"/>
    <property type="evidence" value="ECO:0007669"/>
    <property type="project" value="InterPro"/>
</dbReference>
<keyword evidence="7" id="KW-1185">Reference proteome</keyword>
<dbReference type="GO" id="GO:0016114">
    <property type="term" value="P:terpenoid biosynthetic process"/>
    <property type="evidence" value="ECO:0007669"/>
    <property type="project" value="InterPro"/>
</dbReference>
<evidence type="ECO:0000256" key="3">
    <source>
        <dbReference type="ARBA" id="ARBA00022842"/>
    </source>
</evidence>
<dbReference type="InterPro" id="IPR008949">
    <property type="entry name" value="Isoprenoid_synthase_dom_sf"/>
</dbReference>
<dbReference type="SUPFAM" id="SSF48576">
    <property type="entry name" value="Terpenoid synthases"/>
    <property type="match status" value="1"/>
</dbReference>
<dbReference type="InterPro" id="IPR005630">
    <property type="entry name" value="Terpene_synthase_metal-bd"/>
</dbReference>
<evidence type="ECO:0000256" key="2">
    <source>
        <dbReference type="ARBA" id="ARBA00022723"/>
    </source>
</evidence>
<feature type="domain" description="Terpene synthase metal-binding" evidence="5">
    <location>
        <begin position="1"/>
        <end position="192"/>
    </location>
</feature>
<dbReference type="STRING" id="3988.B9T537"/>
<reference evidence="7" key="1">
    <citation type="journal article" date="2010" name="Nat. Biotechnol.">
        <title>Draft genome sequence of the oilseed species Ricinus communis.</title>
        <authorList>
            <person name="Chan A.P."/>
            <person name="Crabtree J."/>
            <person name="Zhao Q."/>
            <person name="Lorenzi H."/>
            <person name="Orvis J."/>
            <person name="Puiu D."/>
            <person name="Melake-Berhan A."/>
            <person name="Jones K.M."/>
            <person name="Redman J."/>
            <person name="Chen G."/>
            <person name="Cahoon E.B."/>
            <person name="Gedil M."/>
            <person name="Stanke M."/>
            <person name="Haas B.J."/>
            <person name="Wortman J.R."/>
            <person name="Fraser-Liggett C.M."/>
            <person name="Ravel J."/>
            <person name="Rabinowicz P.D."/>
        </authorList>
    </citation>
    <scope>NUCLEOTIDE SEQUENCE [LARGE SCALE GENOMIC DNA]</scope>
    <source>
        <strain evidence="7">cv. Hale</strain>
    </source>
</reference>
<protein>
    <submittedName>
        <fullName evidence="6">(R)-limonene synthase</fullName>
        <ecNumber evidence="6">4.2.3.20</ecNumber>
    </submittedName>
</protein>
<dbReference type="PANTHER" id="PTHR31225:SF204">
    <property type="entry name" value="(R)-LIMONENE SYNTHASE"/>
    <property type="match status" value="1"/>
</dbReference>
<dbReference type="PANTHER" id="PTHR31225">
    <property type="entry name" value="OS04G0344100 PROTEIN-RELATED"/>
    <property type="match status" value="1"/>
</dbReference>
<dbReference type="GO" id="GO:0046246">
    <property type="term" value="P:terpene biosynthetic process"/>
    <property type="evidence" value="ECO:0000318"/>
    <property type="project" value="GO_Central"/>
</dbReference>
<dbReference type="EMBL" id="EQ974507">
    <property type="protein sequence ID" value="EEF29029.1"/>
    <property type="molecule type" value="Genomic_DNA"/>
</dbReference>
<keyword evidence="3" id="KW-0460">Magnesium</keyword>
<comment type="similarity">
    <text evidence="1">Belongs to the terpene synthase family.</text>
</comment>
<dbReference type="SFLD" id="SFLDS00005">
    <property type="entry name" value="Isoprenoid_Synthase_Type_I"/>
    <property type="match status" value="1"/>
</dbReference>
<dbReference type="InterPro" id="IPR050148">
    <property type="entry name" value="Terpene_synthase-like"/>
</dbReference>
<accession>B9T537</accession>
<name>B9T537_RICCO</name>